<feature type="region of interest" description="Disordered" evidence="8">
    <location>
        <begin position="1077"/>
        <end position="1153"/>
    </location>
</feature>
<feature type="region of interest" description="Disordered" evidence="8">
    <location>
        <begin position="251"/>
        <end position="368"/>
    </location>
</feature>
<organism evidence="10 11">
    <name type="scientific">Chrysodeixis includens</name>
    <name type="common">Soybean looper</name>
    <name type="synonym">Pseudoplusia includens</name>
    <dbReference type="NCBI Taxonomy" id="689277"/>
    <lineage>
        <taxon>Eukaryota</taxon>
        <taxon>Metazoa</taxon>
        <taxon>Ecdysozoa</taxon>
        <taxon>Arthropoda</taxon>
        <taxon>Hexapoda</taxon>
        <taxon>Insecta</taxon>
        <taxon>Pterygota</taxon>
        <taxon>Neoptera</taxon>
        <taxon>Endopterygota</taxon>
        <taxon>Lepidoptera</taxon>
        <taxon>Glossata</taxon>
        <taxon>Ditrysia</taxon>
        <taxon>Noctuoidea</taxon>
        <taxon>Noctuidae</taxon>
        <taxon>Plusiinae</taxon>
        <taxon>Chrysodeixis</taxon>
    </lineage>
</organism>
<sequence length="1153" mass="126117">MPLPKRCVEPVHVSRGTVPERLAVPSELEAVTNGTLANTVRQLSSLSKHAEDMFGELTREATNLAERTNVLQARIDRLAIKVTQLDSGVEEVSLQDIQMRKAFRSSRTFQQQLFSRNSMPSAMLSTYARCDRPPPLEMLNEFRDDGRDARKFYTDPDYFFELWRREMLQDTERIQHDRGKKVRQPRSGSGAEGRGARRVRPPHSTRDRLKEAAVTRGEHIMAPSQLRHYNIEPQYKPDPVYQTTNVTDGIYRASQNRPPSVQPARPNSIEIENQTRQPRITGNGHVARAPRVARGRRSRRPRPPAPLAHAPHAPLLPPHAQHAPHVPHAQSPPPVHTPTRSTLPPPPPPPEGTASPPMMNGASPPHRTALDAHLDHMHAVIGMMSSEQEAAPCAPPAPPAPPSPPPPPPAEERPRPPSPGALLRGASALKPPRPTPDPQPDPRSDLLKAIRDGIKLRKVEKRCDENTGRYDTLRGAPVFLDVASILARRVAVELSDTSSGADSDSDDSDQWTDGRPRAARPTRARRPARGPPGSAWRPCVRAAGLRPGSLSPSPSSPSAPSTPSPPRPPPCPHPRPPPLQTTLATRDIEAQKTRSDAPAAPAASRPARSAEPRALPDPPRKSSSLKGREPAVSRDPPSPPRRASPPRRTSPPRRASPPQRSSPPSLKSPPIKSPPPSNSPLVKSPPVKSPPVKSPPVKSPPVKSPPVKSPPVKEPTSPPVNVVTSPPSRRSTPPRSEVMSPPAAEPNSLTPSQKSDESSSAQRIPWRESPIVREGPARVEKLSIAATEVDRSAESNEIPNIDTEKSNSDAGNNGDQTQKSEESNGVGDKIKKFEKAAEDASSGPGRLSRPGSVRGRPRTERLGSDNSREDLPPPATPFKDNVHFELAPAERPPTVLERQQSLTRNAAAAATARWQRSDSSSLDGERIRPEPQKIIKPEFKPMPSPVDVTIRSPSLGAKLPDQFPSHGTAFRNVASPDPARAREVHKFNDDVNTQNNFKTCKFKTKDKYSTSVSKGSSYFTRGSEEIWLVKKKDIEEIEERVLDSFRRAGGNICMRSESMRPSSDSGQSVSFSHATMGRTKRQMYARSESLDPQWAGARSQTLKRQSSVACTCGHDKKTRAKSAGAETTPRPRSRSHGDDNNQAHVLDKYETLV</sequence>
<feature type="compositionally biased region" description="Polar residues" evidence="8">
    <location>
        <begin position="808"/>
        <end position="817"/>
    </location>
</feature>
<evidence type="ECO:0000256" key="7">
    <source>
        <dbReference type="RuleBase" id="RU367034"/>
    </source>
</evidence>
<comment type="function">
    <text evidence="7">Downstream effector molecule involved in the transmission of signals from tyrosine kinase receptors and small GTPases to the actin cytoskeleton. Promotes formation of actin filaments. Part of the WAVE complex that regulates lamellipodia formation. The WAVE complex regulates actin filament reorganization via its interaction with the Arp2/3 complex.</text>
</comment>
<feature type="region of interest" description="Disordered" evidence="8">
    <location>
        <begin position="386"/>
        <end position="445"/>
    </location>
</feature>
<dbReference type="GO" id="GO:0031209">
    <property type="term" value="C:SCAR complex"/>
    <property type="evidence" value="ECO:0007669"/>
    <property type="project" value="TreeGrafter"/>
</dbReference>
<dbReference type="AlphaFoldDB" id="A0A9N8L3S2"/>
<feature type="region of interest" description="Disordered" evidence="8">
    <location>
        <begin position="174"/>
        <end position="208"/>
    </location>
</feature>
<dbReference type="EMBL" id="LR824020">
    <property type="protein sequence ID" value="CAD0202726.1"/>
    <property type="molecule type" value="Genomic_DNA"/>
</dbReference>
<dbReference type="Gene3D" id="6.10.280.150">
    <property type="match status" value="2"/>
</dbReference>
<evidence type="ECO:0000313" key="10">
    <source>
        <dbReference type="EMBL" id="CAD0202726.1"/>
    </source>
</evidence>
<dbReference type="PROSITE" id="PS51082">
    <property type="entry name" value="WH2"/>
    <property type="match status" value="1"/>
</dbReference>
<feature type="compositionally biased region" description="Low complexity" evidence="8">
    <location>
        <begin position="719"/>
        <end position="736"/>
    </location>
</feature>
<evidence type="ECO:0000256" key="4">
    <source>
        <dbReference type="ARBA" id="ARBA00022553"/>
    </source>
</evidence>
<feature type="compositionally biased region" description="Pro residues" evidence="8">
    <location>
        <begin position="554"/>
        <end position="579"/>
    </location>
</feature>
<feature type="compositionally biased region" description="Polar residues" evidence="8">
    <location>
        <begin position="1098"/>
        <end position="1109"/>
    </location>
</feature>
<comment type="subunit">
    <text evidence="7">Binds actin and the Arp2/3 complex.</text>
</comment>
<dbReference type="GO" id="GO:0005856">
    <property type="term" value="C:cytoskeleton"/>
    <property type="evidence" value="ECO:0007669"/>
    <property type="project" value="UniProtKB-SubCell"/>
</dbReference>
<dbReference type="PANTHER" id="PTHR12902:SF1">
    <property type="entry name" value="WISKOTT-ALDRICH SYNDROME PROTEIN FAMILY MEMBER"/>
    <property type="match status" value="1"/>
</dbReference>
<comment type="similarity">
    <text evidence="2 7">Belongs to the SCAR/WAVE family.</text>
</comment>
<evidence type="ECO:0000259" key="9">
    <source>
        <dbReference type="PROSITE" id="PS51082"/>
    </source>
</evidence>
<feature type="region of interest" description="Disordered" evidence="8">
    <location>
        <begin position="493"/>
        <end position="925"/>
    </location>
</feature>
<accession>A0A9N8L3S2</accession>
<feature type="domain" description="WH2" evidence="9">
    <location>
        <begin position="442"/>
        <end position="459"/>
    </location>
</feature>
<proteinExistence type="inferred from homology"/>
<feature type="compositionally biased region" description="Pro residues" evidence="8">
    <location>
        <begin position="687"/>
        <end position="718"/>
    </location>
</feature>
<feature type="compositionally biased region" description="Basic residues" evidence="8">
    <location>
        <begin position="291"/>
        <end position="302"/>
    </location>
</feature>
<dbReference type="GO" id="GO:2000601">
    <property type="term" value="P:positive regulation of Arp2/3 complex-mediated actin nucleation"/>
    <property type="evidence" value="ECO:0007669"/>
    <property type="project" value="TreeGrafter"/>
</dbReference>
<feature type="compositionally biased region" description="Low complexity" evidence="8">
    <location>
        <begin position="841"/>
        <end position="854"/>
    </location>
</feature>
<gene>
    <name evidence="10" type="ORF">CINC_LOCUS4385</name>
</gene>
<keyword evidence="11" id="KW-1185">Reference proteome</keyword>
<dbReference type="Proteomes" id="UP001154114">
    <property type="component" value="Chromosome 17"/>
</dbReference>
<dbReference type="OrthoDB" id="1060785at2759"/>
<name>A0A9N8L3S2_CHRIL</name>
<dbReference type="GO" id="GO:0071933">
    <property type="term" value="F:Arp2/3 complex binding"/>
    <property type="evidence" value="ECO:0007669"/>
    <property type="project" value="TreeGrafter"/>
</dbReference>
<keyword evidence="6 7" id="KW-0206">Cytoskeleton</keyword>
<feature type="compositionally biased region" description="Basic and acidic residues" evidence="8">
    <location>
        <begin position="857"/>
        <end position="871"/>
    </location>
</feature>
<dbReference type="FunFam" id="1.20.5.340:FF:000012">
    <property type="entry name" value="Wiskott-Aldrich syndrome protein family member 1"/>
    <property type="match status" value="1"/>
</dbReference>
<feature type="compositionally biased region" description="Pro residues" evidence="8">
    <location>
        <begin position="393"/>
        <end position="409"/>
    </location>
</feature>
<protein>
    <recommendedName>
        <fullName evidence="7">Wiskott-Aldrich syndrome protein family member</fullName>
        <shortName evidence="7">WASP family protein member</shortName>
    </recommendedName>
</protein>
<evidence type="ECO:0000256" key="8">
    <source>
        <dbReference type="SAM" id="MobiDB-lite"/>
    </source>
</evidence>
<feature type="compositionally biased region" description="Low complexity" evidence="8">
    <location>
        <begin position="596"/>
        <end position="613"/>
    </location>
</feature>
<dbReference type="GO" id="GO:0030036">
    <property type="term" value="P:actin cytoskeleton organization"/>
    <property type="evidence" value="ECO:0007669"/>
    <property type="project" value="UniProtKB-UniRule"/>
</dbReference>
<dbReference type="PANTHER" id="PTHR12902">
    <property type="entry name" value="WASP-1"/>
    <property type="match status" value="1"/>
</dbReference>
<feature type="compositionally biased region" description="Low complexity" evidence="8">
    <location>
        <begin position="652"/>
        <end position="670"/>
    </location>
</feature>
<feature type="compositionally biased region" description="Polar residues" evidence="8">
    <location>
        <begin position="747"/>
        <end position="762"/>
    </location>
</feature>
<evidence type="ECO:0000256" key="6">
    <source>
        <dbReference type="ARBA" id="ARBA00023212"/>
    </source>
</evidence>
<comment type="subcellular location">
    <subcellularLocation>
        <location evidence="1 7">Cytoplasm</location>
        <location evidence="1 7">Cytoskeleton</location>
    </subcellularLocation>
</comment>
<evidence type="ECO:0000256" key="1">
    <source>
        <dbReference type="ARBA" id="ARBA00004245"/>
    </source>
</evidence>
<keyword evidence="4" id="KW-0597">Phosphoprotein</keyword>
<evidence type="ECO:0000256" key="3">
    <source>
        <dbReference type="ARBA" id="ARBA00022490"/>
    </source>
</evidence>
<evidence type="ECO:0000313" key="11">
    <source>
        <dbReference type="Proteomes" id="UP001154114"/>
    </source>
</evidence>
<dbReference type="InterPro" id="IPR003124">
    <property type="entry name" value="WH2_dom"/>
</dbReference>
<feature type="compositionally biased region" description="Low complexity" evidence="8">
    <location>
        <begin position="307"/>
        <end position="329"/>
    </location>
</feature>
<dbReference type="SMART" id="SM00246">
    <property type="entry name" value="WH2"/>
    <property type="match status" value="1"/>
</dbReference>
<feature type="compositionally biased region" description="Basic residues" evidence="8">
    <location>
        <begin position="517"/>
        <end position="528"/>
    </location>
</feature>
<feature type="compositionally biased region" description="Basic and acidic residues" evidence="8">
    <location>
        <begin position="818"/>
        <end position="838"/>
    </location>
</feature>
<feature type="compositionally biased region" description="Basic and acidic residues" evidence="8">
    <location>
        <begin position="586"/>
        <end position="595"/>
    </location>
</feature>
<dbReference type="GO" id="GO:0003779">
    <property type="term" value="F:actin binding"/>
    <property type="evidence" value="ECO:0007669"/>
    <property type="project" value="UniProtKB-UniRule"/>
</dbReference>
<feature type="compositionally biased region" description="Basic and acidic residues" evidence="8">
    <location>
        <begin position="1135"/>
        <end position="1153"/>
    </location>
</feature>
<reference evidence="10" key="1">
    <citation type="submission" date="2021-12" db="EMBL/GenBank/DDBJ databases">
        <authorList>
            <person name="King R."/>
        </authorList>
    </citation>
    <scope>NUCLEOTIDE SEQUENCE</scope>
</reference>
<dbReference type="GO" id="GO:0034237">
    <property type="term" value="F:protein kinase A regulatory subunit binding"/>
    <property type="evidence" value="ECO:0007669"/>
    <property type="project" value="TreeGrafter"/>
</dbReference>
<evidence type="ECO:0000256" key="5">
    <source>
        <dbReference type="ARBA" id="ARBA00023203"/>
    </source>
</evidence>
<dbReference type="InterPro" id="IPR028288">
    <property type="entry name" value="SCAR/WAVE_fam"/>
</dbReference>
<keyword evidence="3 7" id="KW-0963">Cytoplasm</keyword>
<feature type="compositionally biased region" description="Polar residues" evidence="8">
    <location>
        <begin position="270"/>
        <end position="280"/>
    </location>
</feature>
<keyword evidence="5 7" id="KW-0009">Actin-binding</keyword>
<dbReference type="Gene3D" id="1.20.5.340">
    <property type="match status" value="1"/>
</dbReference>
<dbReference type="CDD" id="cd22057">
    <property type="entry name" value="WH2_WAVE"/>
    <property type="match status" value="1"/>
</dbReference>
<evidence type="ECO:0000256" key="2">
    <source>
        <dbReference type="ARBA" id="ARBA00006993"/>
    </source>
</evidence>